<accession>A0AAD6YE63</accession>
<sequence length="238" mass="26676">MWLCCLYMLSASRRGEVHPNFSHITHNTDCEPRNCGWEGDWQEGKKSKKSGGSSKVVSGGLSYPCFLLTNDTNDALKVFDPWKKKRRVLARTPPTLFWQTKPTHLTFSTLKQPERPHYYGVQGRLDSTPGNPTQYCRVRLRWGSQLVTTKHARWTQLGGTRAPAGPFSWTFQLATSWSSARIGIILFGNPAFSGNPCFKNNVIWEPGFQGFPNCAGAGRHLGMKQQGSFARVCSGDTF</sequence>
<dbReference type="AlphaFoldDB" id="A0AAD6YE63"/>
<keyword evidence="2" id="KW-1185">Reference proteome</keyword>
<proteinExistence type="predicted"/>
<protein>
    <submittedName>
        <fullName evidence="1">Uncharacterized protein</fullName>
    </submittedName>
</protein>
<reference evidence="1" key="1">
    <citation type="submission" date="2023-03" db="EMBL/GenBank/DDBJ databases">
        <title>Massive genome expansion in bonnet fungi (Mycena s.s.) driven by repeated elements and novel gene families across ecological guilds.</title>
        <authorList>
            <consortium name="Lawrence Berkeley National Laboratory"/>
            <person name="Harder C.B."/>
            <person name="Miyauchi S."/>
            <person name="Viragh M."/>
            <person name="Kuo A."/>
            <person name="Thoen E."/>
            <person name="Andreopoulos B."/>
            <person name="Lu D."/>
            <person name="Skrede I."/>
            <person name="Drula E."/>
            <person name="Henrissat B."/>
            <person name="Morin E."/>
            <person name="Kohler A."/>
            <person name="Barry K."/>
            <person name="LaButti K."/>
            <person name="Morin E."/>
            <person name="Salamov A."/>
            <person name="Lipzen A."/>
            <person name="Mereny Z."/>
            <person name="Hegedus B."/>
            <person name="Baldrian P."/>
            <person name="Stursova M."/>
            <person name="Weitz H."/>
            <person name="Taylor A."/>
            <person name="Grigoriev I.V."/>
            <person name="Nagy L.G."/>
            <person name="Martin F."/>
            <person name="Kauserud H."/>
        </authorList>
    </citation>
    <scope>NUCLEOTIDE SEQUENCE</scope>
    <source>
        <strain evidence="1">9144</strain>
    </source>
</reference>
<comment type="caution">
    <text evidence="1">The sequence shown here is derived from an EMBL/GenBank/DDBJ whole genome shotgun (WGS) entry which is preliminary data.</text>
</comment>
<organism evidence="1 2">
    <name type="scientific">Mycena pura</name>
    <dbReference type="NCBI Taxonomy" id="153505"/>
    <lineage>
        <taxon>Eukaryota</taxon>
        <taxon>Fungi</taxon>
        <taxon>Dikarya</taxon>
        <taxon>Basidiomycota</taxon>
        <taxon>Agaricomycotina</taxon>
        <taxon>Agaricomycetes</taxon>
        <taxon>Agaricomycetidae</taxon>
        <taxon>Agaricales</taxon>
        <taxon>Marasmiineae</taxon>
        <taxon>Mycenaceae</taxon>
        <taxon>Mycena</taxon>
    </lineage>
</organism>
<gene>
    <name evidence="1" type="ORF">GGX14DRAFT_391230</name>
</gene>
<evidence type="ECO:0000313" key="2">
    <source>
        <dbReference type="Proteomes" id="UP001219525"/>
    </source>
</evidence>
<dbReference type="EMBL" id="JARJCW010000015">
    <property type="protein sequence ID" value="KAJ7216401.1"/>
    <property type="molecule type" value="Genomic_DNA"/>
</dbReference>
<name>A0AAD6YE63_9AGAR</name>
<evidence type="ECO:0000313" key="1">
    <source>
        <dbReference type="EMBL" id="KAJ7216401.1"/>
    </source>
</evidence>
<dbReference type="Proteomes" id="UP001219525">
    <property type="component" value="Unassembled WGS sequence"/>
</dbReference>